<dbReference type="HOGENOM" id="CLU_017633_0_7_5"/>
<dbReference type="GO" id="GO:0006260">
    <property type="term" value="P:DNA replication"/>
    <property type="evidence" value="ECO:0007669"/>
    <property type="project" value="UniProtKB-KW"/>
</dbReference>
<gene>
    <name evidence="14 18" type="primary">dnaJ</name>
    <name evidence="18" type="ordered locus">NRI_0512</name>
</gene>
<organism evidence="18 19">
    <name type="scientific">Neorickettsia risticii (strain Illinois)</name>
    <dbReference type="NCBI Taxonomy" id="434131"/>
    <lineage>
        <taxon>Bacteria</taxon>
        <taxon>Pseudomonadati</taxon>
        <taxon>Pseudomonadota</taxon>
        <taxon>Alphaproteobacteria</taxon>
        <taxon>Rickettsiales</taxon>
        <taxon>Anaplasmataceae</taxon>
        <taxon>Neorickettsia</taxon>
    </lineage>
</organism>
<dbReference type="GO" id="GO:0005524">
    <property type="term" value="F:ATP binding"/>
    <property type="evidence" value="ECO:0007669"/>
    <property type="project" value="InterPro"/>
</dbReference>
<dbReference type="InterPro" id="IPR002939">
    <property type="entry name" value="DnaJ_C"/>
</dbReference>
<evidence type="ECO:0000256" key="8">
    <source>
        <dbReference type="ARBA" id="ARBA00022833"/>
    </source>
</evidence>
<feature type="binding site" evidence="14">
    <location>
        <position position="210"/>
    </location>
    <ligand>
        <name>Zn(2+)</name>
        <dbReference type="ChEBI" id="CHEBI:29105"/>
        <label>1</label>
    </ligand>
</feature>
<dbReference type="FunFam" id="2.10.230.10:FF:000002">
    <property type="entry name" value="Molecular chaperone DnaJ"/>
    <property type="match status" value="1"/>
</dbReference>
<dbReference type="PANTHER" id="PTHR43096:SF52">
    <property type="entry name" value="DNAJ HOMOLOG 1, MITOCHONDRIAL-RELATED"/>
    <property type="match status" value="1"/>
</dbReference>
<dbReference type="FunFam" id="2.60.260.20:FF:000004">
    <property type="entry name" value="Molecular chaperone DnaJ"/>
    <property type="match status" value="1"/>
</dbReference>
<comment type="similarity">
    <text evidence="12 14">Belongs to the DnaJ family.</text>
</comment>
<dbReference type="InterPro" id="IPR036410">
    <property type="entry name" value="HSP_DnaJ_Cys-rich_dom_sf"/>
</dbReference>
<dbReference type="InterPro" id="IPR036869">
    <property type="entry name" value="J_dom_sf"/>
</dbReference>
<feature type="binding site" evidence="14">
    <location>
        <position position="207"/>
    </location>
    <ligand>
        <name>Zn(2+)</name>
        <dbReference type="ChEBI" id="CHEBI:29105"/>
        <label>1</label>
    </ligand>
</feature>
<dbReference type="Pfam" id="PF01556">
    <property type="entry name" value="DnaJ_C"/>
    <property type="match status" value="1"/>
</dbReference>
<dbReference type="NCBIfam" id="TIGR02349">
    <property type="entry name" value="DnaJ_bact"/>
    <property type="match status" value="1"/>
</dbReference>
<dbReference type="InterPro" id="IPR001305">
    <property type="entry name" value="HSP_DnaJ_Cys-rich_dom"/>
</dbReference>
<dbReference type="PANTHER" id="PTHR43096">
    <property type="entry name" value="DNAJ HOMOLOG 1, MITOCHONDRIAL-RELATED"/>
    <property type="match status" value="1"/>
</dbReference>
<dbReference type="HAMAP" id="MF_01152">
    <property type="entry name" value="DnaJ"/>
    <property type="match status" value="1"/>
</dbReference>
<evidence type="ECO:0000256" key="6">
    <source>
        <dbReference type="ARBA" id="ARBA00022737"/>
    </source>
</evidence>
<feature type="binding site" evidence="14">
    <location>
        <position position="196"/>
    </location>
    <ligand>
        <name>Zn(2+)</name>
        <dbReference type="ChEBI" id="CHEBI:29105"/>
        <label>2</label>
    </ligand>
</feature>
<dbReference type="InterPro" id="IPR012724">
    <property type="entry name" value="DnaJ"/>
</dbReference>
<accession>C6V526</accession>
<evidence type="ECO:0000256" key="5">
    <source>
        <dbReference type="ARBA" id="ARBA00022723"/>
    </source>
</evidence>
<name>C6V526_NEORI</name>
<evidence type="ECO:0000256" key="9">
    <source>
        <dbReference type="ARBA" id="ARBA00023016"/>
    </source>
</evidence>
<evidence type="ECO:0000256" key="4">
    <source>
        <dbReference type="ARBA" id="ARBA00022705"/>
    </source>
</evidence>
<comment type="subcellular location">
    <subcellularLocation>
        <location evidence="1 14">Cytoplasm</location>
    </subcellularLocation>
</comment>
<keyword evidence="19" id="KW-1185">Reference proteome</keyword>
<dbReference type="AlphaFoldDB" id="C6V526"/>
<evidence type="ECO:0000313" key="18">
    <source>
        <dbReference type="EMBL" id="ACT69491.1"/>
    </source>
</evidence>
<evidence type="ECO:0000256" key="14">
    <source>
        <dbReference type="HAMAP-Rule" id="MF_01152"/>
    </source>
</evidence>
<evidence type="ECO:0000256" key="11">
    <source>
        <dbReference type="ARBA" id="ARBA00053423"/>
    </source>
</evidence>
<evidence type="ECO:0000256" key="15">
    <source>
        <dbReference type="PROSITE-ProRule" id="PRU00546"/>
    </source>
</evidence>
<feature type="binding site" evidence="14">
    <location>
        <position position="157"/>
    </location>
    <ligand>
        <name>Zn(2+)</name>
        <dbReference type="ChEBI" id="CHEBI:29105"/>
        <label>1</label>
    </ligand>
</feature>
<feature type="zinc finger region" description="CR-type" evidence="15">
    <location>
        <begin position="141"/>
        <end position="219"/>
    </location>
</feature>
<dbReference type="InterPro" id="IPR001623">
    <property type="entry name" value="DnaJ_domain"/>
</dbReference>
<dbReference type="Gene3D" id="2.10.230.10">
    <property type="entry name" value="Heat shock protein DnaJ, cysteine-rich domain"/>
    <property type="match status" value="1"/>
</dbReference>
<evidence type="ECO:0000256" key="10">
    <source>
        <dbReference type="ARBA" id="ARBA00023186"/>
    </source>
</evidence>
<dbReference type="InterPro" id="IPR008971">
    <property type="entry name" value="HSP40/DnaJ_pept-bd"/>
</dbReference>
<dbReference type="PROSITE" id="PS00636">
    <property type="entry name" value="DNAJ_1"/>
    <property type="match status" value="1"/>
</dbReference>
<comment type="cofactor">
    <cofactor evidence="14">
        <name>Zn(2+)</name>
        <dbReference type="ChEBI" id="CHEBI:29105"/>
    </cofactor>
    <text evidence="14">Binds 2 Zn(2+) ions per monomer.</text>
</comment>
<keyword evidence="5 14" id="KW-0479">Metal-binding</keyword>
<evidence type="ECO:0000256" key="3">
    <source>
        <dbReference type="ARBA" id="ARBA00022490"/>
    </source>
</evidence>
<dbReference type="SUPFAM" id="SSF49493">
    <property type="entry name" value="HSP40/DnaJ peptide-binding domain"/>
    <property type="match status" value="2"/>
</dbReference>
<dbReference type="FunFam" id="1.10.287.110:FF:000034">
    <property type="entry name" value="Chaperone protein DnaJ"/>
    <property type="match status" value="1"/>
</dbReference>
<evidence type="ECO:0000256" key="7">
    <source>
        <dbReference type="ARBA" id="ARBA00022771"/>
    </source>
</evidence>
<feature type="binding site" evidence="14">
    <location>
        <position position="154"/>
    </location>
    <ligand>
        <name>Zn(2+)</name>
        <dbReference type="ChEBI" id="CHEBI:29105"/>
        <label>1</label>
    </ligand>
</feature>
<dbReference type="PRINTS" id="PR00625">
    <property type="entry name" value="JDOMAIN"/>
</dbReference>
<dbReference type="RefSeq" id="WP_015816378.1">
    <property type="nucleotide sequence ID" value="NC_013009.1"/>
</dbReference>
<evidence type="ECO:0000256" key="12">
    <source>
        <dbReference type="ARBA" id="ARBA00061004"/>
    </source>
</evidence>
<dbReference type="GO" id="GO:0031072">
    <property type="term" value="F:heat shock protein binding"/>
    <property type="evidence" value="ECO:0007669"/>
    <property type="project" value="InterPro"/>
</dbReference>
<dbReference type="eggNOG" id="COG0484">
    <property type="taxonomic scope" value="Bacteria"/>
</dbReference>
<sequence>MPEKKKDYYETLGVSKSASTEEIRKAYKKLALQYHPDRNKGDKEAAEKFKEIGEAYSVLSNPEKKASYDQYGHSAFNGGGFGGAGGFSADFSGMDFSDIFNDLFGGGRTRRTKADFNEIIKEDGSDLRYDVSITLREAFEGKEVKISYTKLAECEQCGNTGCEGKIKPVQCSTCNGAGSIRSQQGFFTVERSCSTCNGSGMIIENPCKKCAGTGRIRKSVTTCAKIPRGISDGAKVLLRGQGEAGSRGGKPGDLYMIVHIKQDEFFTRKNNDLYCEVPIRMSLAALGGEIEVPSLEGKKFKIKLPEGSQTGDKLKLKGRGMYLLNSEYRGDMYVRLTIETPVKLTKKQREILEEFEKESLGCSPKSEKFFSKIRSMFGL</sequence>
<reference evidence="18 19" key="1">
    <citation type="journal article" date="2009" name="Nucleic Acids Res.">
        <title>Analysis of complete genome sequence of Neorickettsia risticii: causative agent of Potomac horse fever.</title>
        <authorList>
            <person name="Lin M."/>
            <person name="Zhang C."/>
            <person name="Gibson K."/>
            <person name="Rikihisa Y."/>
        </authorList>
    </citation>
    <scope>NUCLEOTIDE SEQUENCE [LARGE SCALE GENOMIC DNA]</scope>
    <source>
        <strain evidence="18 19">Illinois</strain>
    </source>
</reference>
<dbReference type="OrthoDB" id="9779889at2"/>
<dbReference type="GO" id="GO:0042026">
    <property type="term" value="P:protein refolding"/>
    <property type="evidence" value="ECO:0007669"/>
    <property type="project" value="TreeGrafter"/>
</dbReference>
<keyword evidence="9 14" id="KW-0346">Stress response</keyword>
<dbReference type="GO" id="GO:0005737">
    <property type="term" value="C:cytoplasm"/>
    <property type="evidence" value="ECO:0007669"/>
    <property type="project" value="UniProtKB-SubCell"/>
</dbReference>
<dbReference type="EMBL" id="CP001431">
    <property type="protein sequence ID" value="ACT69491.1"/>
    <property type="molecule type" value="Genomic_DNA"/>
</dbReference>
<dbReference type="STRING" id="434131.NRI_0512"/>
<comment type="subunit">
    <text evidence="2 14">Homodimer.</text>
</comment>
<dbReference type="Gene3D" id="1.10.287.110">
    <property type="entry name" value="DnaJ domain"/>
    <property type="match status" value="1"/>
</dbReference>
<dbReference type="InterPro" id="IPR018253">
    <property type="entry name" value="DnaJ_domain_CS"/>
</dbReference>
<feature type="domain" description="CR-type" evidence="17">
    <location>
        <begin position="141"/>
        <end position="219"/>
    </location>
</feature>
<keyword evidence="3 14" id="KW-0963">Cytoplasm</keyword>
<protein>
    <recommendedName>
        <fullName evidence="13 14">Chaperone protein DnaJ</fullName>
    </recommendedName>
</protein>
<dbReference type="SMART" id="SM00271">
    <property type="entry name" value="DnaJ"/>
    <property type="match status" value="1"/>
</dbReference>
<evidence type="ECO:0000313" key="19">
    <source>
        <dbReference type="Proteomes" id="UP000001627"/>
    </source>
</evidence>
<keyword evidence="6 14" id="KW-0677">Repeat</keyword>
<dbReference type="GO" id="GO:0008270">
    <property type="term" value="F:zinc ion binding"/>
    <property type="evidence" value="ECO:0007669"/>
    <property type="project" value="UniProtKB-UniRule"/>
</dbReference>
<keyword evidence="8 14" id="KW-0862">Zinc</keyword>
<keyword evidence="10 14" id="KW-0143">Chaperone</keyword>
<dbReference type="CDD" id="cd10747">
    <property type="entry name" value="DnaJ_C"/>
    <property type="match status" value="1"/>
</dbReference>
<evidence type="ECO:0000256" key="2">
    <source>
        <dbReference type="ARBA" id="ARBA00011738"/>
    </source>
</evidence>
<evidence type="ECO:0000259" key="17">
    <source>
        <dbReference type="PROSITE" id="PS51188"/>
    </source>
</evidence>
<dbReference type="Proteomes" id="UP000001627">
    <property type="component" value="Chromosome"/>
</dbReference>
<feature type="domain" description="J" evidence="16">
    <location>
        <begin position="7"/>
        <end position="72"/>
    </location>
</feature>
<evidence type="ECO:0000256" key="13">
    <source>
        <dbReference type="ARBA" id="ARBA00067609"/>
    </source>
</evidence>
<keyword evidence="7 14" id="KW-0863">Zinc-finger</keyword>
<keyword evidence="4 14" id="KW-0235">DNA replication</keyword>
<dbReference type="NCBIfam" id="NF008035">
    <property type="entry name" value="PRK10767.1"/>
    <property type="match status" value="1"/>
</dbReference>
<dbReference type="GO" id="GO:0051082">
    <property type="term" value="F:unfolded protein binding"/>
    <property type="evidence" value="ECO:0007669"/>
    <property type="project" value="UniProtKB-UniRule"/>
</dbReference>
<dbReference type="Gene3D" id="2.60.260.20">
    <property type="entry name" value="Urease metallochaperone UreE, N-terminal domain"/>
    <property type="match status" value="2"/>
</dbReference>
<dbReference type="CDD" id="cd06257">
    <property type="entry name" value="DnaJ"/>
    <property type="match status" value="1"/>
</dbReference>
<dbReference type="CDD" id="cd10719">
    <property type="entry name" value="DnaJ_zf"/>
    <property type="match status" value="1"/>
</dbReference>
<dbReference type="PROSITE" id="PS51188">
    <property type="entry name" value="ZF_CR"/>
    <property type="match status" value="1"/>
</dbReference>
<dbReference type="PROSITE" id="PS50076">
    <property type="entry name" value="DNAJ_2"/>
    <property type="match status" value="1"/>
</dbReference>
<proteinExistence type="inferred from homology"/>
<comment type="domain">
    <text evidence="14">The J domain is necessary and sufficient to stimulate DnaK ATPase activity. Zinc center 1 plays an important role in the autonomous, DnaK-independent chaperone activity of DnaJ. Zinc center 2 is essential for interaction with DnaK and for DnaJ activity.</text>
</comment>
<feature type="binding site" evidence="14">
    <location>
        <position position="171"/>
    </location>
    <ligand>
        <name>Zn(2+)</name>
        <dbReference type="ChEBI" id="CHEBI:29105"/>
        <label>2</label>
    </ligand>
</feature>
<dbReference type="SUPFAM" id="SSF46565">
    <property type="entry name" value="Chaperone J-domain"/>
    <property type="match status" value="1"/>
</dbReference>
<dbReference type="Pfam" id="PF00684">
    <property type="entry name" value="DnaJ_CXXCXGXG"/>
    <property type="match status" value="1"/>
</dbReference>
<dbReference type="KEGG" id="nri:NRI_0512"/>
<comment type="caution">
    <text evidence="14">Lacks conserved residue(s) required for the propagation of feature annotation.</text>
</comment>
<dbReference type="Pfam" id="PF00226">
    <property type="entry name" value="DnaJ"/>
    <property type="match status" value="1"/>
</dbReference>
<dbReference type="SUPFAM" id="SSF57938">
    <property type="entry name" value="DnaJ/Hsp40 cysteine-rich domain"/>
    <property type="match status" value="1"/>
</dbReference>
<evidence type="ECO:0000259" key="16">
    <source>
        <dbReference type="PROSITE" id="PS50076"/>
    </source>
</evidence>
<feature type="binding site" evidence="14">
    <location>
        <position position="174"/>
    </location>
    <ligand>
        <name>Zn(2+)</name>
        <dbReference type="ChEBI" id="CHEBI:29105"/>
        <label>2</label>
    </ligand>
</feature>
<dbReference type="GO" id="GO:0009408">
    <property type="term" value="P:response to heat"/>
    <property type="evidence" value="ECO:0007669"/>
    <property type="project" value="InterPro"/>
</dbReference>
<comment type="function">
    <text evidence="11 14">Participates actively in the response to hyperosmotic and heat shock by preventing the aggregation of stress-denatured proteins and by disaggregating proteins, also in an autonomous, DnaK-independent fashion. Unfolded proteins bind initially to DnaJ; upon interaction with the DnaJ-bound protein, DnaK hydrolyzes its bound ATP, resulting in the formation of a stable complex. GrpE releases ADP from DnaK; ATP binding to DnaK triggers the release of the substrate protein, thus completing the reaction cycle. Several rounds of ATP-dependent interactions between DnaJ, DnaK and GrpE are required for fully efficient folding. Also involved, together with DnaK and GrpE, in the DNA replication of plasmids through activation of initiation proteins.</text>
</comment>
<evidence type="ECO:0000256" key="1">
    <source>
        <dbReference type="ARBA" id="ARBA00004496"/>
    </source>
</evidence>
<feature type="binding site" evidence="14">
    <location>
        <position position="193"/>
    </location>
    <ligand>
        <name>Zn(2+)</name>
        <dbReference type="ChEBI" id="CHEBI:29105"/>
        <label>2</label>
    </ligand>
</feature>